<comment type="similarity">
    <text evidence="4 10">Belongs to the type II topoisomerase family.</text>
</comment>
<evidence type="ECO:0000259" key="12">
    <source>
        <dbReference type="Pfam" id="PF02518"/>
    </source>
</evidence>
<dbReference type="EC" id="5.6.2.2" evidence="10"/>
<evidence type="ECO:0000256" key="10">
    <source>
        <dbReference type="RuleBase" id="RU362094"/>
    </source>
</evidence>
<dbReference type="InterPro" id="IPR013506">
    <property type="entry name" value="Topo_IIA_bsu_dom2"/>
</dbReference>
<dbReference type="AlphaFoldDB" id="A0A915KFZ5"/>
<dbReference type="GO" id="GO:0000819">
    <property type="term" value="P:sister chromatid segregation"/>
    <property type="evidence" value="ECO:0007669"/>
    <property type="project" value="TreeGrafter"/>
</dbReference>
<evidence type="ECO:0000256" key="7">
    <source>
        <dbReference type="ARBA" id="ARBA00023029"/>
    </source>
</evidence>
<reference evidence="14" key="1">
    <citation type="submission" date="2022-11" db="UniProtKB">
        <authorList>
            <consortium name="WormBaseParasite"/>
        </authorList>
    </citation>
    <scope>IDENTIFICATION</scope>
</reference>
<keyword evidence="9 10" id="KW-0413">Isomerase</keyword>
<dbReference type="FunFam" id="3.40.50.670:FF:000001">
    <property type="entry name" value="DNA topoisomerase 2"/>
    <property type="match status" value="1"/>
</dbReference>
<dbReference type="InterPro" id="IPR013760">
    <property type="entry name" value="Topo_IIA-like_dom_sf"/>
</dbReference>
<proteinExistence type="inferred from homology"/>
<dbReference type="InterPro" id="IPR020568">
    <property type="entry name" value="Ribosomal_Su5_D2-typ_SF"/>
</dbReference>
<keyword evidence="8 10" id="KW-0238">DNA-binding</keyword>
<dbReference type="InterPro" id="IPR013759">
    <property type="entry name" value="Topo_IIA_B_C"/>
</dbReference>
<dbReference type="SUPFAM" id="SSF54211">
    <property type="entry name" value="Ribosomal protein S5 domain 2-like"/>
    <property type="match status" value="1"/>
</dbReference>
<dbReference type="InterPro" id="IPR036890">
    <property type="entry name" value="HATPase_C_sf"/>
</dbReference>
<dbReference type="PANTHER" id="PTHR10169">
    <property type="entry name" value="DNA TOPOISOMERASE/GYRASE"/>
    <property type="match status" value="1"/>
</dbReference>
<feature type="domain" description="Histidine kinase/HSP90-like ATPase" evidence="12">
    <location>
        <begin position="121"/>
        <end position="196"/>
    </location>
</feature>
<comment type="subunit">
    <text evidence="10">Homodimer.</text>
</comment>
<keyword evidence="7 10" id="KW-0799">Topoisomerase</keyword>
<dbReference type="Pfam" id="PF00204">
    <property type="entry name" value="DNA_gyraseB"/>
    <property type="match status" value="1"/>
</dbReference>
<keyword evidence="6 10" id="KW-0067">ATP-binding</keyword>
<dbReference type="SUPFAM" id="SSF55874">
    <property type="entry name" value="ATPase domain of HSP90 chaperone/DNA topoisomerase II/histidine kinase"/>
    <property type="match status" value="1"/>
</dbReference>
<protein>
    <recommendedName>
        <fullName evidence="10">DNA topoisomerase 2</fullName>
        <ecNumber evidence="10">5.6.2.2</ecNumber>
    </recommendedName>
</protein>
<dbReference type="InterPro" id="IPR001154">
    <property type="entry name" value="TopoII_euk"/>
</dbReference>
<dbReference type="GO" id="GO:0005634">
    <property type="term" value="C:nucleus"/>
    <property type="evidence" value="ECO:0007669"/>
    <property type="project" value="TreeGrafter"/>
</dbReference>
<evidence type="ECO:0000259" key="11">
    <source>
        <dbReference type="Pfam" id="PF00204"/>
    </source>
</evidence>
<evidence type="ECO:0000256" key="6">
    <source>
        <dbReference type="ARBA" id="ARBA00022840"/>
    </source>
</evidence>
<organism evidence="13 14">
    <name type="scientific">Romanomermis culicivorax</name>
    <name type="common">Nematode worm</name>
    <dbReference type="NCBI Taxonomy" id="13658"/>
    <lineage>
        <taxon>Eukaryota</taxon>
        <taxon>Metazoa</taxon>
        <taxon>Ecdysozoa</taxon>
        <taxon>Nematoda</taxon>
        <taxon>Enoplea</taxon>
        <taxon>Dorylaimia</taxon>
        <taxon>Mermithida</taxon>
        <taxon>Mermithoidea</taxon>
        <taxon>Mermithidae</taxon>
        <taxon>Romanomermis</taxon>
    </lineage>
</organism>
<comment type="cofactor">
    <cofactor evidence="3">
        <name>Mg(2+)</name>
        <dbReference type="ChEBI" id="CHEBI:18420"/>
    </cofactor>
</comment>
<dbReference type="Gene3D" id="3.40.50.670">
    <property type="match status" value="2"/>
</dbReference>
<dbReference type="PANTHER" id="PTHR10169:SF38">
    <property type="entry name" value="DNA TOPOISOMERASE 2"/>
    <property type="match status" value="1"/>
</dbReference>
<evidence type="ECO:0000256" key="4">
    <source>
        <dbReference type="ARBA" id="ARBA00011080"/>
    </source>
</evidence>
<accession>A0A915KFZ5</accession>
<comment type="catalytic activity">
    <reaction evidence="1 10">
        <text>ATP-dependent breakage, passage and rejoining of double-stranded DNA.</text>
        <dbReference type="EC" id="5.6.2.2"/>
    </reaction>
</comment>
<evidence type="ECO:0000313" key="13">
    <source>
        <dbReference type="Proteomes" id="UP000887565"/>
    </source>
</evidence>
<dbReference type="GO" id="GO:0005524">
    <property type="term" value="F:ATP binding"/>
    <property type="evidence" value="ECO:0007669"/>
    <property type="project" value="UniProtKB-UniRule"/>
</dbReference>
<dbReference type="GO" id="GO:0003918">
    <property type="term" value="F:DNA topoisomerase type II (double strand cut, ATP-hydrolyzing) activity"/>
    <property type="evidence" value="ECO:0007669"/>
    <property type="project" value="UniProtKB-UniRule"/>
</dbReference>
<evidence type="ECO:0000256" key="9">
    <source>
        <dbReference type="ARBA" id="ARBA00023235"/>
    </source>
</evidence>
<dbReference type="CDD" id="cd03481">
    <property type="entry name" value="TopoIIA_Trans_ScTopoIIA"/>
    <property type="match status" value="1"/>
</dbReference>
<dbReference type="GO" id="GO:0000712">
    <property type="term" value="P:resolution of meiotic recombination intermediates"/>
    <property type="evidence" value="ECO:0007669"/>
    <property type="project" value="TreeGrafter"/>
</dbReference>
<evidence type="ECO:0000256" key="5">
    <source>
        <dbReference type="ARBA" id="ARBA00022741"/>
    </source>
</evidence>
<dbReference type="GO" id="GO:0003677">
    <property type="term" value="F:DNA binding"/>
    <property type="evidence" value="ECO:0007669"/>
    <property type="project" value="UniProtKB-UniRule"/>
</dbReference>
<dbReference type="InterPro" id="IPR050634">
    <property type="entry name" value="DNA_Topoisomerase_II"/>
</dbReference>
<evidence type="ECO:0000256" key="1">
    <source>
        <dbReference type="ARBA" id="ARBA00000185"/>
    </source>
</evidence>
<dbReference type="SMART" id="SM00433">
    <property type="entry name" value="TOP2c"/>
    <property type="match status" value="1"/>
</dbReference>
<dbReference type="Pfam" id="PF02518">
    <property type="entry name" value="HATPase_c"/>
    <property type="match status" value="1"/>
</dbReference>
<evidence type="ECO:0000313" key="14">
    <source>
        <dbReference type="WBParaSite" id="nRc.2.0.1.t37300-RA"/>
    </source>
</evidence>
<comment type="function">
    <text evidence="10">Control of topological states of DNA by transient breakage and subsequent rejoining of DNA strands. Topoisomerase II makes double-strand breaks.</text>
</comment>
<dbReference type="PRINTS" id="PR01158">
    <property type="entry name" value="TOPISMRASEII"/>
</dbReference>
<dbReference type="PROSITE" id="PS00177">
    <property type="entry name" value="TOPOISOMERASE_II"/>
    <property type="match status" value="1"/>
</dbReference>
<comment type="cofactor">
    <cofactor evidence="2">
        <name>Ca(2+)</name>
        <dbReference type="ChEBI" id="CHEBI:29108"/>
    </cofactor>
</comment>
<dbReference type="InterPro" id="IPR014721">
    <property type="entry name" value="Ribsml_uS5_D2-typ_fold_subgr"/>
</dbReference>
<feature type="domain" description="DNA topoisomerase type IIA subunit B" evidence="11">
    <location>
        <begin position="333"/>
        <end position="404"/>
    </location>
</feature>
<keyword evidence="5 10" id="KW-0547">Nucleotide-binding</keyword>
<dbReference type="WBParaSite" id="nRc.2.0.1.t37300-RA">
    <property type="protein sequence ID" value="nRc.2.0.1.t37300-RA"/>
    <property type="gene ID" value="nRc.2.0.1.g37300"/>
</dbReference>
<dbReference type="GO" id="GO:0006265">
    <property type="term" value="P:DNA topological change"/>
    <property type="evidence" value="ECO:0007669"/>
    <property type="project" value="UniProtKB-UniRule"/>
</dbReference>
<dbReference type="InterPro" id="IPR003594">
    <property type="entry name" value="HATPase_dom"/>
</dbReference>
<keyword evidence="13" id="KW-1185">Reference proteome</keyword>
<dbReference type="PRINTS" id="PR00418">
    <property type="entry name" value="TPI2FAMILY"/>
</dbReference>
<dbReference type="SUPFAM" id="SSF56719">
    <property type="entry name" value="Type II DNA topoisomerase"/>
    <property type="match status" value="1"/>
</dbReference>
<dbReference type="OMA" id="CAKSANW"/>
<dbReference type="InterPro" id="IPR018522">
    <property type="entry name" value="TopoIIA_CS"/>
</dbReference>
<dbReference type="Proteomes" id="UP000887565">
    <property type="component" value="Unplaced"/>
</dbReference>
<dbReference type="Gene3D" id="3.30.230.10">
    <property type="match status" value="2"/>
</dbReference>
<name>A0A915KFZ5_ROMCU</name>
<evidence type="ECO:0000256" key="2">
    <source>
        <dbReference type="ARBA" id="ARBA00001913"/>
    </source>
</evidence>
<evidence type="ECO:0000256" key="3">
    <source>
        <dbReference type="ARBA" id="ARBA00001946"/>
    </source>
</evidence>
<evidence type="ECO:0000256" key="8">
    <source>
        <dbReference type="ARBA" id="ARBA00023125"/>
    </source>
</evidence>
<dbReference type="Gene3D" id="3.30.565.10">
    <property type="entry name" value="Histidine kinase-like ATPase, C-terminal domain"/>
    <property type="match status" value="2"/>
</dbReference>
<sequence>MFLASCSLRSVYYSCRKSAFIANVFGRQLVFDNSIRRSLASKIQVDTMDPSKIFQDIEEATDHGKKRLSIEQIYQKKSQLEHILLRPDTYIGSVEMLQQQMWIYNSNSQKMECRDISYVPGLYKIFDEIIVNAADNKQRDNTMTCIRIDIDADKNRIRIWNNGRGIPVVEHKHEKMYVPELIFGTLLTSSNYDDSQRKVTVFGTTWTENMSKTERPDINKAFEEDFTCVTFEPDLKKFKMDQLDDDIVSLMNRRAFDVAGTTRGVKVYLNGKKLPIQGFKDYVDQYTKDILDDNDQPIKTVYEQCSQRWEVAITTSEKGFQQISFVNSIATTKIKNHMWVFVNSLIENPTFDSQTKETMTLQAKSFGSKCTMSEKFLTQAIKCGVVDKVMQWVQFKAQTDLNKKCHASKHSKLRGIAKLEDANDAGTKNSIGCTLILTEGDSAKTLAVAGLGVIGRDRYGIMENAEVNNVIKILGLQYKKKYQTMDDMHSLRYGKVMIMTDQ</sequence>
<dbReference type="InterPro" id="IPR001241">
    <property type="entry name" value="Topo_IIA"/>
</dbReference>